<dbReference type="AlphaFoldDB" id="A0A517P623"/>
<evidence type="ECO:0000256" key="3">
    <source>
        <dbReference type="ARBA" id="ARBA00022989"/>
    </source>
</evidence>
<evidence type="ECO:0000256" key="2">
    <source>
        <dbReference type="ARBA" id="ARBA00022692"/>
    </source>
</evidence>
<evidence type="ECO:0000313" key="7">
    <source>
        <dbReference type="EMBL" id="QDT14812.1"/>
    </source>
</evidence>
<organism evidence="7 8">
    <name type="scientific">Alienimonas californiensis</name>
    <dbReference type="NCBI Taxonomy" id="2527989"/>
    <lineage>
        <taxon>Bacteria</taxon>
        <taxon>Pseudomonadati</taxon>
        <taxon>Planctomycetota</taxon>
        <taxon>Planctomycetia</taxon>
        <taxon>Planctomycetales</taxon>
        <taxon>Planctomycetaceae</taxon>
        <taxon>Alienimonas</taxon>
    </lineage>
</organism>
<evidence type="ECO:0000313" key="8">
    <source>
        <dbReference type="Proteomes" id="UP000318741"/>
    </source>
</evidence>
<feature type="compositionally biased region" description="Low complexity" evidence="5">
    <location>
        <begin position="1"/>
        <end position="15"/>
    </location>
</feature>
<evidence type="ECO:0000256" key="5">
    <source>
        <dbReference type="SAM" id="MobiDB-lite"/>
    </source>
</evidence>
<reference evidence="7 8" key="1">
    <citation type="submission" date="2019-02" db="EMBL/GenBank/DDBJ databases">
        <title>Deep-cultivation of Planctomycetes and their phenomic and genomic characterization uncovers novel biology.</title>
        <authorList>
            <person name="Wiegand S."/>
            <person name="Jogler M."/>
            <person name="Boedeker C."/>
            <person name="Pinto D."/>
            <person name="Vollmers J."/>
            <person name="Rivas-Marin E."/>
            <person name="Kohn T."/>
            <person name="Peeters S.H."/>
            <person name="Heuer A."/>
            <person name="Rast P."/>
            <person name="Oberbeckmann S."/>
            <person name="Bunk B."/>
            <person name="Jeske O."/>
            <person name="Meyerdierks A."/>
            <person name="Storesund J.E."/>
            <person name="Kallscheuer N."/>
            <person name="Luecker S."/>
            <person name="Lage O.M."/>
            <person name="Pohl T."/>
            <person name="Merkel B.J."/>
            <person name="Hornburger P."/>
            <person name="Mueller R.-W."/>
            <person name="Bruemmer F."/>
            <person name="Labrenz M."/>
            <person name="Spormann A.M."/>
            <person name="Op den Camp H."/>
            <person name="Overmann J."/>
            <person name="Amann R."/>
            <person name="Jetten M.S.M."/>
            <person name="Mascher T."/>
            <person name="Medema M.H."/>
            <person name="Devos D.P."/>
            <person name="Kaster A.-K."/>
            <person name="Ovreas L."/>
            <person name="Rohde M."/>
            <person name="Galperin M.Y."/>
            <person name="Jogler C."/>
        </authorList>
    </citation>
    <scope>NUCLEOTIDE SEQUENCE [LARGE SCALE GENOMIC DNA]</scope>
    <source>
        <strain evidence="7 8">CA12</strain>
    </source>
</reference>
<gene>
    <name evidence="7" type="ORF">CA12_08920</name>
</gene>
<protein>
    <recommendedName>
        <fullName evidence="9">DoxX-like family protein</fullName>
    </recommendedName>
</protein>
<keyword evidence="4 6" id="KW-0472">Membrane</keyword>
<dbReference type="GO" id="GO:0016020">
    <property type="term" value="C:membrane"/>
    <property type="evidence" value="ECO:0007669"/>
    <property type="project" value="UniProtKB-SubCell"/>
</dbReference>
<feature type="transmembrane region" description="Helical" evidence="6">
    <location>
        <begin position="121"/>
        <end position="140"/>
    </location>
</feature>
<accession>A0A517P623</accession>
<dbReference type="Pfam" id="PF13564">
    <property type="entry name" value="DoxX_2"/>
    <property type="match status" value="1"/>
</dbReference>
<feature type="region of interest" description="Disordered" evidence="5">
    <location>
        <begin position="1"/>
        <end position="30"/>
    </location>
</feature>
<evidence type="ECO:0000256" key="6">
    <source>
        <dbReference type="SAM" id="Phobius"/>
    </source>
</evidence>
<name>A0A517P623_9PLAN</name>
<dbReference type="KEGG" id="acaf:CA12_08920"/>
<dbReference type="EMBL" id="CP036265">
    <property type="protein sequence ID" value="QDT14812.1"/>
    <property type="molecule type" value="Genomic_DNA"/>
</dbReference>
<evidence type="ECO:0008006" key="9">
    <source>
        <dbReference type="Google" id="ProtNLM"/>
    </source>
</evidence>
<evidence type="ECO:0000256" key="1">
    <source>
        <dbReference type="ARBA" id="ARBA00004141"/>
    </source>
</evidence>
<keyword evidence="2 6" id="KW-0812">Transmembrane</keyword>
<feature type="transmembrane region" description="Helical" evidence="6">
    <location>
        <begin position="76"/>
        <end position="109"/>
    </location>
</feature>
<feature type="transmembrane region" description="Helical" evidence="6">
    <location>
        <begin position="34"/>
        <end position="55"/>
    </location>
</feature>
<keyword evidence="8" id="KW-1185">Reference proteome</keyword>
<proteinExistence type="predicted"/>
<keyword evidence="3 6" id="KW-1133">Transmembrane helix</keyword>
<sequence length="154" mass="16147">MSQALAPSALAPSSPVDAVTTPPHSSSARPGRAAYWAGWLLGGLPAAALLMGGVTDLLKLDFVVEGITAAGYPESMLIPLGVVIVLSAVLYFVPRTSVLGAILLTAYMGGAVNHHVHRSEFGQIVPGIVFAALLWLGLLLRDLNVRRALSLRNR</sequence>
<comment type="subcellular location">
    <subcellularLocation>
        <location evidence="1">Membrane</location>
        <topology evidence="1">Multi-pass membrane protein</topology>
    </subcellularLocation>
</comment>
<dbReference type="RefSeq" id="WP_145357669.1">
    <property type="nucleotide sequence ID" value="NZ_CP036265.1"/>
</dbReference>
<evidence type="ECO:0000256" key="4">
    <source>
        <dbReference type="ARBA" id="ARBA00023136"/>
    </source>
</evidence>
<dbReference type="OrthoDB" id="9811373at2"/>
<dbReference type="InterPro" id="IPR032808">
    <property type="entry name" value="DoxX"/>
</dbReference>
<dbReference type="Proteomes" id="UP000318741">
    <property type="component" value="Chromosome"/>
</dbReference>